<dbReference type="EMBL" id="QJKJ01000632">
    <property type="protein sequence ID" value="RDY11494.1"/>
    <property type="molecule type" value="Genomic_DNA"/>
</dbReference>
<evidence type="ECO:0000259" key="2">
    <source>
        <dbReference type="SMART" id="SM01037"/>
    </source>
</evidence>
<dbReference type="Pfam" id="PF00407">
    <property type="entry name" value="Bet_v_1"/>
    <property type="match status" value="1"/>
</dbReference>
<evidence type="ECO:0000256" key="1">
    <source>
        <dbReference type="ARBA" id="ARBA00038242"/>
    </source>
</evidence>
<comment type="caution">
    <text evidence="3">The sequence shown here is derived from an EMBL/GenBank/DDBJ whole genome shotgun (WGS) entry which is preliminary data.</text>
</comment>
<dbReference type="OrthoDB" id="1847301at2759"/>
<organism evidence="3 4">
    <name type="scientific">Mucuna pruriens</name>
    <name type="common">Velvet bean</name>
    <name type="synonym">Dolichos pruriens</name>
    <dbReference type="NCBI Taxonomy" id="157652"/>
    <lineage>
        <taxon>Eukaryota</taxon>
        <taxon>Viridiplantae</taxon>
        <taxon>Streptophyta</taxon>
        <taxon>Embryophyta</taxon>
        <taxon>Tracheophyta</taxon>
        <taxon>Spermatophyta</taxon>
        <taxon>Magnoliopsida</taxon>
        <taxon>eudicotyledons</taxon>
        <taxon>Gunneridae</taxon>
        <taxon>Pentapetalae</taxon>
        <taxon>rosids</taxon>
        <taxon>fabids</taxon>
        <taxon>Fabales</taxon>
        <taxon>Fabaceae</taxon>
        <taxon>Papilionoideae</taxon>
        <taxon>50 kb inversion clade</taxon>
        <taxon>NPAAA clade</taxon>
        <taxon>indigoferoid/millettioid clade</taxon>
        <taxon>Phaseoleae</taxon>
        <taxon>Mucuna</taxon>
    </lineage>
</organism>
<accession>A0A371I962</accession>
<evidence type="ECO:0000313" key="4">
    <source>
        <dbReference type="Proteomes" id="UP000257109"/>
    </source>
</evidence>
<dbReference type="AlphaFoldDB" id="A0A371I962"/>
<evidence type="ECO:0000313" key="3">
    <source>
        <dbReference type="EMBL" id="RDY11494.1"/>
    </source>
</evidence>
<protein>
    <submittedName>
        <fullName evidence="3">MLP-like protein 43</fullName>
    </submittedName>
</protein>
<dbReference type="Proteomes" id="UP000257109">
    <property type="component" value="Unassembled WGS sequence"/>
</dbReference>
<dbReference type="PANTHER" id="PTHR31338:SF16">
    <property type="entry name" value="POLYKETIDE CYCLASE_DEHYDRASE AND LIPID TRANSPORT SUPERFAMILY PROTEIN"/>
    <property type="match status" value="1"/>
</dbReference>
<dbReference type="InterPro" id="IPR052006">
    <property type="entry name" value="MLP-like"/>
</dbReference>
<dbReference type="InterPro" id="IPR000916">
    <property type="entry name" value="Bet_v_I/MLP"/>
</dbReference>
<dbReference type="InterPro" id="IPR023393">
    <property type="entry name" value="START-like_dom_sf"/>
</dbReference>
<comment type="similarity">
    <text evidence="1">Belongs to the MLP family.</text>
</comment>
<gene>
    <name evidence="3" type="primary">MLP43</name>
    <name evidence="3" type="ORF">CR513_03840</name>
</gene>
<dbReference type="SUPFAM" id="SSF55961">
    <property type="entry name" value="Bet v1-like"/>
    <property type="match status" value="1"/>
</dbReference>
<name>A0A371I962_MUCPR</name>
<dbReference type="Gene3D" id="3.30.530.20">
    <property type="match status" value="1"/>
</dbReference>
<keyword evidence="4" id="KW-1185">Reference proteome</keyword>
<dbReference type="PANTHER" id="PTHR31338">
    <property type="entry name" value="POLYKETIDE CYCLASE/DEHYDRASE AND LIPID TRANSPORT SUPERFAMILY PROTEIN"/>
    <property type="match status" value="1"/>
</dbReference>
<sequence>MSLVGKISTEIGVHATAAKWFNLFAKQLHHVQNLTDRVHGTKLHRGNDWHHSETIKHWTYTIDGKVTTCQESIESIDEQNKTIFYKLFSGDIDHQYKDFKLIFQAIDNNRGGAIIKWTVEYEKIAEDVDPPYGYIEYVHKCTSDIDGHLLKA</sequence>
<dbReference type="GO" id="GO:0006952">
    <property type="term" value="P:defense response"/>
    <property type="evidence" value="ECO:0007669"/>
    <property type="project" value="InterPro"/>
</dbReference>
<dbReference type="STRING" id="157652.A0A371I962"/>
<proteinExistence type="inferred from homology"/>
<feature type="domain" description="Bet v I/Major latex protein" evidence="2">
    <location>
        <begin position="2"/>
        <end position="152"/>
    </location>
</feature>
<reference evidence="3" key="1">
    <citation type="submission" date="2018-05" db="EMBL/GenBank/DDBJ databases">
        <title>Draft genome of Mucuna pruriens seed.</title>
        <authorList>
            <person name="Nnadi N.E."/>
            <person name="Vos R."/>
            <person name="Hasami M.H."/>
            <person name="Devisetty U.K."/>
            <person name="Aguiy J.C."/>
        </authorList>
    </citation>
    <scope>NUCLEOTIDE SEQUENCE [LARGE SCALE GENOMIC DNA]</scope>
    <source>
        <strain evidence="3">JCA_2017</strain>
    </source>
</reference>
<dbReference type="SMART" id="SM01037">
    <property type="entry name" value="Bet_v_1"/>
    <property type="match status" value="1"/>
</dbReference>